<dbReference type="PANTHER" id="PTHR47585">
    <property type="match status" value="1"/>
</dbReference>
<accession>A0A1G7VVZ1</accession>
<dbReference type="InterPro" id="IPR010839">
    <property type="entry name" value="AtuA_N"/>
</dbReference>
<sequence length="617" mass="63881">MTRPVVVGNCSGFYGDRLRAAREMVEGGPIDVLCGDYLAELTMLILAKAQAKDPDAGYAKTFLAQMRDVLALCLERGIKVVSNAGGLNPAGLAAAIEALGTGARVAYVEGDDLRGSLGAVRPPVEGKPVSANAYLGGWGIAEALSAGADVVVTGRVTDASLVVGPAAWWHGWSPADFDALAGAVVAGHVIECGPQATGGNYSFLSEITDRRHPGFPIAEVAADGSSVITKHPGTGGLVSVGTVTAQLLYEIGAPAYLGPDCTTHFDTIAVAQAGEHRVRISGVRGSAPPPTLKVALNDAGGYRNTMTLVLTGLDVEAKAAWAEELLFSVLGGRDRFAEVDVRLLRFDRPDAPANEQATAHLRITVKDPDPRLVGRAFSNATMELALGGYAGFHTTTPPTAESAYGVYRPAAVPREAVTHTVVLPGGERRVIPDPEVGAPAAPPRTAGASATVAEVRIDAPAAPPRTDGVSASEAEVRIGAPVAQPRSDSASAPGAEVRIGCQRKGAALRDLPLGTVCGARSGDKGGDANIGVWVRTEAEYAWLRGFLTADTARDLLGPEVADLEIEVHALPNLKALNLVVHDILGAGVASSTRPDPQAKGLGEYLRSRVVPIPEELL</sequence>
<gene>
    <name evidence="3" type="ORF">SAMN05216377_113176</name>
</gene>
<dbReference type="Pfam" id="PF07287">
    <property type="entry name" value="AtuA"/>
    <property type="match status" value="1"/>
</dbReference>
<evidence type="ECO:0000259" key="1">
    <source>
        <dbReference type="Pfam" id="PF07287"/>
    </source>
</evidence>
<keyword evidence="4" id="KW-1185">Reference proteome</keyword>
<dbReference type="PANTHER" id="PTHR47585:SF1">
    <property type="entry name" value="DUF1446 DOMAIN-CONTAINING PROTEIN"/>
    <property type="match status" value="1"/>
</dbReference>
<dbReference type="EMBL" id="FNBE01000013">
    <property type="protein sequence ID" value="SDG63050.1"/>
    <property type="molecule type" value="Genomic_DNA"/>
</dbReference>
<dbReference type="InterPro" id="IPR056362">
    <property type="entry name" value="AtuA-like_ferredoxin_dom"/>
</dbReference>
<feature type="domain" description="AtuA-like ferredoxin-fold" evidence="2">
    <location>
        <begin position="512"/>
        <end position="608"/>
    </location>
</feature>
<evidence type="ECO:0000313" key="3">
    <source>
        <dbReference type="EMBL" id="SDG63050.1"/>
    </source>
</evidence>
<name>A0A1G7VVZ1_PSEOR</name>
<evidence type="ECO:0008006" key="5">
    <source>
        <dbReference type="Google" id="ProtNLM"/>
    </source>
</evidence>
<evidence type="ECO:0000313" key="4">
    <source>
        <dbReference type="Proteomes" id="UP000198967"/>
    </source>
</evidence>
<reference evidence="3 4" key="1">
    <citation type="submission" date="2016-10" db="EMBL/GenBank/DDBJ databases">
        <authorList>
            <person name="de Groot N.N."/>
        </authorList>
    </citation>
    <scope>NUCLEOTIDE SEQUENCE [LARGE SCALE GENOMIC DNA]</scope>
    <source>
        <strain evidence="3 4">CGMCC 4.3143</strain>
    </source>
</reference>
<protein>
    <recommendedName>
        <fullName evidence="5">Exopolyphosphatase</fullName>
    </recommendedName>
</protein>
<proteinExistence type="predicted"/>
<evidence type="ECO:0000259" key="2">
    <source>
        <dbReference type="Pfam" id="PF23544"/>
    </source>
</evidence>
<dbReference type="Proteomes" id="UP000198967">
    <property type="component" value="Unassembled WGS sequence"/>
</dbReference>
<dbReference type="AlphaFoldDB" id="A0A1G7VVZ1"/>
<dbReference type="RefSeq" id="WP_245707622.1">
    <property type="nucleotide sequence ID" value="NZ_FNBE01000013.1"/>
</dbReference>
<dbReference type="STRING" id="366584.SAMN05216377_113176"/>
<organism evidence="3 4">
    <name type="scientific">Pseudonocardia oroxyli</name>
    <dbReference type="NCBI Taxonomy" id="366584"/>
    <lineage>
        <taxon>Bacteria</taxon>
        <taxon>Bacillati</taxon>
        <taxon>Actinomycetota</taxon>
        <taxon>Actinomycetes</taxon>
        <taxon>Pseudonocardiales</taxon>
        <taxon>Pseudonocardiaceae</taxon>
        <taxon>Pseudonocardia</taxon>
    </lineage>
</organism>
<feature type="domain" description="Acyclic terpene utilisation N-terminal" evidence="1">
    <location>
        <begin position="5"/>
        <end position="422"/>
    </location>
</feature>
<dbReference type="Pfam" id="PF23544">
    <property type="entry name" value="AtuA_ferredoxin"/>
    <property type="match status" value="1"/>
</dbReference>